<proteinExistence type="predicted"/>
<dbReference type="InterPro" id="IPR054465">
    <property type="entry name" value="Integrase_p58-like_C"/>
</dbReference>
<dbReference type="Pfam" id="PF22938">
    <property type="entry name" value="Integrase_p58_C"/>
    <property type="match status" value="1"/>
</dbReference>
<protein>
    <recommendedName>
        <fullName evidence="2">Integrase p58-like C-terminal domain-containing protein</fullName>
    </recommendedName>
</protein>
<evidence type="ECO:0000259" key="2">
    <source>
        <dbReference type="Pfam" id="PF22938"/>
    </source>
</evidence>
<comment type="caution">
    <text evidence="3">The sequence shown here is derived from an EMBL/GenBank/DDBJ whole genome shotgun (WGS) entry which is preliminary data.</text>
</comment>
<sequence length="137" mass="15532">MSEYMEEASKNLQTTLQLRKVWYDQKAAMVELQPGQKVWVLELVAPRALQDKWSAPYPVLKKNSQVTYLVDLGTSRTPKRVIHVNRLKLFHDRADVNMLMVTDEAQEAESEPLPDLLSTDPKDGTVDGVIYSDTLSG</sequence>
<dbReference type="Proteomes" id="UP001066276">
    <property type="component" value="Chromosome 4_2"/>
</dbReference>
<gene>
    <name evidence="3" type="ORF">NDU88_005107</name>
</gene>
<feature type="region of interest" description="Disordered" evidence="1">
    <location>
        <begin position="105"/>
        <end position="127"/>
    </location>
</feature>
<name>A0AAV7SKU1_PLEWA</name>
<evidence type="ECO:0000313" key="4">
    <source>
        <dbReference type="Proteomes" id="UP001066276"/>
    </source>
</evidence>
<accession>A0AAV7SKU1</accession>
<keyword evidence="4" id="KW-1185">Reference proteome</keyword>
<organism evidence="3 4">
    <name type="scientific">Pleurodeles waltl</name>
    <name type="common">Iberian ribbed newt</name>
    <dbReference type="NCBI Taxonomy" id="8319"/>
    <lineage>
        <taxon>Eukaryota</taxon>
        <taxon>Metazoa</taxon>
        <taxon>Chordata</taxon>
        <taxon>Craniata</taxon>
        <taxon>Vertebrata</taxon>
        <taxon>Euteleostomi</taxon>
        <taxon>Amphibia</taxon>
        <taxon>Batrachia</taxon>
        <taxon>Caudata</taxon>
        <taxon>Salamandroidea</taxon>
        <taxon>Salamandridae</taxon>
        <taxon>Pleurodelinae</taxon>
        <taxon>Pleurodeles</taxon>
    </lineage>
</organism>
<evidence type="ECO:0000256" key="1">
    <source>
        <dbReference type="SAM" id="MobiDB-lite"/>
    </source>
</evidence>
<reference evidence="3" key="1">
    <citation type="journal article" date="2022" name="bioRxiv">
        <title>Sequencing and chromosome-scale assembly of the giantPleurodeles waltlgenome.</title>
        <authorList>
            <person name="Brown T."/>
            <person name="Elewa A."/>
            <person name="Iarovenko S."/>
            <person name="Subramanian E."/>
            <person name="Araus A.J."/>
            <person name="Petzold A."/>
            <person name="Susuki M."/>
            <person name="Suzuki K.-i.T."/>
            <person name="Hayashi T."/>
            <person name="Toyoda A."/>
            <person name="Oliveira C."/>
            <person name="Osipova E."/>
            <person name="Leigh N.D."/>
            <person name="Simon A."/>
            <person name="Yun M.H."/>
        </authorList>
    </citation>
    <scope>NUCLEOTIDE SEQUENCE</scope>
    <source>
        <strain evidence="3">20211129_DDA</strain>
        <tissue evidence="3">Liver</tissue>
    </source>
</reference>
<dbReference type="AlphaFoldDB" id="A0AAV7SKU1"/>
<dbReference type="EMBL" id="JANPWB010000008">
    <property type="protein sequence ID" value="KAJ1164673.1"/>
    <property type="molecule type" value="Genomic_DNA"/>
</dbReference>
<evidence type="ECO:0000313" key="3">
    <source>
        <dbReference type="EMBL" id="KAJ1164673.1"/>
    </source>
</evidence>
<feature type="domain" description="Integrase p58-like C-terminal" evidence="2">
    <location>
        <begin position="56"/>
        <end position="88"/>
    </location>
</feature>